<evidence type="ECO:0000313" key="1">
    <source>
        <dbReference type="EMBL" id="KAF0462463.1"/>
    </source>
</evidence>
<dbReference type="AlphaFoldDB" id="A0A8H3XGG6"/>
<accession>A0A8H3XGG6</accession>
<keyword evidence="2" id="KW-1185">Reference proteome</keyword>
<evidence type="ECO:0000313" key="2">
    <source>
        <dbReference type="Proteomes" id="UP000439903"/>
    </source>
</evidence>
<sequence>MQGYKTENQLIYFKKCYDHHKFWDLVCNIHRQAMAMGLIWTYVKNCPNPLVEDYLAWVKRQKDPFYQIKFEQIFIYLQAIIINYRATIKNNNLLLKRAVKRVFLPVWSERCHSIYCLIDASDEIQLIKLNSAICNIIDKYSVVSRSELINQYQGLNTILEEINKTLKLLIPPIPQECH</sequence>
<comment type="caution">
    <text evidence="1">The sequence shown here is derived from an EMBL/GenBank/DDBJ whole genome shotgun (WGS) entry which is preliminary data.</text>
</comment>
<dbReference type="EMBL" id="WTPW01001012">
    <property type="protein sequence ID" value="KAF0462463.1"/>
    <property type="molecule type" value="Genomic_DNA"/>
</dbReference>
<organism evidence="1 2">
    <name type="scientific">Gigaspora margarita</name>
    <dbReference type="NCBI Taxonomy" id="4874"/>
    <lineage>
        <taxon>Eukaryota</taxon>
        <taxon>Fungi</taxon>
        <taxon>Fungi incertae sedis</taxon>
        <taxon>Mucoromycota</taxon>
        <taxon>Glomeromycotina</taxon>
        <taxon>Glomeromycetes</taxon>
        <taxon>Diversisporales</taxon>
        <taxon>Gigasporaceae</taxon>
        <taxon>Gigaspora</taxon>
    </lineage>
</organism>
<reference evidence="1 2" key="1">
    <citation type="journal article" date="2019" name="Environ. Microbiol.">
        <title>At the nexus of three kingdoms: the genome of the mycorrhizal fungus Gigaspora margarita provides insights into plant, endobacterial and fungal interactions.</title>
        <authorList>
            <person name="Venice F."/>
            <person name="Ghignone S."/>
            <person name="Salvioli di Fossalunga A."/>
            <person name="Amselem J."/>
            <person name="Novero M."/>
            <person name="Xianan X."/>
            <person name="Sedzielewska Toro K."/>
            <person name="Morin E."/>
            <person name="Lipzen A."/>
            <person name="Grigoriev I.V."/>
            <person name="Henrissat B."/>
            <person name="Martin F.M."/>
            <person name="Bonfante P."/>
        </authorList>
    </citation>
    <scope>NUCLEOTIDE SEQUENCE [LARGE SCALE GENOMIC DNA]</scope>
    <source>
        <strain evidence="1 2">BEG34</strain>
    </source>
</reference>
<gene>
    <name evidence="1" type="ORF">F8M41_000294</name>
</gene>
<dbReference type="OrthoDB" id="2422443at2759"/>
<dbReference type="Proteomes" id="UP000439903">
    <property type="component" value="Unassembled WGS sequence"/>
</dbReference>
<protein>
    <submittedName>
        <fullName evidence="1">Uncharacterized protein</fullName>
    </submittedName>
</protein>
<name>A0A8H3XGG6_GIGMA</name>
<proteinExistence type="predicted"/>